<dbReference type="Proteomes" id="UP000007755">
    <property type="component" value="Unassembled WGS sequence"/>
</dbReference>
<evidence type="ECO:0000313" key="3">
    <source>
        <dbReference type="Proteomes" id="UP000007755"/>
    </source>
</evidence>
<proteinExistence type="predicted"/>
<keyword evidence="3" id="KW-1185">Reference proteome</keyword>
<gene>
    <name evidence="2" type="ORF">G5I_12755</name>
</gene>
<protein>
    <submittedName>
        <fullName evidence="2">Uncharacterized protein</fullName>
    </submittedName>
</protein>
<evidence type="ECO:0000313" key="2">
    <source>
        <dbReference type="EMBL" id="EGI59045.1"/>
    </source>
</evidence>
<feature type="compositionally biased region" description="Basic residues" evidence="1">
    <location>
        <begin position="1"/>
        <end position="12"/>
    </location>
</feature>
<feature type="compositionally biased region" description="Basic residues" evidence="1">
    <location>
        <begin position="32"/>
        <end position="41"/>
    </location>
</feature>
<feature type="region of interest" description="Disordered" evidence="1">
    <location>
        <begin position="1"/>
        <end position="46"/>
    </location>
</feature>
<organism evidence="3">
    <name type="scientific">Acromyrmex echinatior</name>
    <name type="common">Panamanian leafcutter ant</name>
    <name type="synonym">Acromyrmex octospinosus echinatior</name>
    <dbReference type="NCBI Taxonomy" id="103372"/>
    <lineage>
        <taxon>Eukaryota</taxon>
        <taxon>Metazoa</taxon>
        <taxon>Ecdysozoa</taxon>
        <taxon>Arthropoda</taxon>
        <taxon>Hexapoda</taxon>
        <taxon>Insecta</taxon>
        <taxon>Pterygota</taxon>
        <taxon>Neoptera</taxon>
        <taxon>Endopterygota</taxon>
        <taxon>Hymenoptera</taxon>
        <taxon>Apocrita</taxon>
        <taxon>Aculeata</taxon>
        <taxon>Formicoidea</taxon>
        <taxon>Formicidae</taxon>
        <taxon>Myrmicinae</taxon>
        <taxon>Acromyrmex</taxon>
    </lineage>
</organism>
<feature type="compositionally biased region" description="Basic and acidic residues" evidence="1">
    <location>
        <begin position="13"/>
        <end position="31"/>
    </location>
</feature>
<dbReference type="InParanoid" id="F4X364"/>
<dbReference type="AlphaFoldDB" id="F4X364"/>
<accession>F4X364</accession>
<name>F4X364_ACREC</name>
<evidence type="ECO:0000256" key="1">
    <source>
        <dbReference type="SAM" id="MobiDB-lite"/>
    </source>
</evidence>
<sequence>MGEGKKTRRNTKTRNEESTERRLEVADDREKNGRRKRRRRRRESEKERERVWVNEGVIHGAPAARFPVRGRKVLISQNYVRSAPAASTNFQFLWLLVLSSNSSYVELRENGVNTETLRLPCLPQAGTYVIEESPSMGGSDRRLPYLCSCRIYIGAKRER</sequence>
<reference evidence="2" key="1">
    <citation type="submission" date="2011-02" db="EMBL/GenBank/DDBJ databases">
        <title>The genome of the leaf-cutting ant Acromyrmex echinatior suggests key adaptations to social evolution and fungus farming.</title>
        <authorList>
            <person name="Nygaard S."/>
            <person name="Zhang G."/>
        </authorList>
    </citation>
    <scope>NUCLEOTIDE SEQUENCE</scope>
</reference>
<dbReference type="EMBL" id="GL888609">
    <property type="protein sequence ID" value="EGI59045.1"/>
    <property type="molecule type" value="Genomic_DNA"/>
</dbReference>